<dbReference type="Pfam" id="PF09685">
    <property type="entry name" value="MamF_MmsF"/>
    <property type="match status" value="1"/>
</dbReference>
<evidence type="ECO:0000256" key="3">
    <source>
        <dbReference type="ARBA" id="ARBA00022989"/>
    </source>
</evidence>
<reference evidence="6 7" key="1">
    <citation type="submission" date="2023-09" db="EMBL/GenBank/DDBJ databases">
        <authorList>
            <person name="Rey-Velasco X."/>
        </authorList>
    </citation>
    <scope>NUCLEOTIDE SEQUENCE [LARGE SCALE GENOMIC DNA]</scope>
    <source>
        <strain evidence="6 7">F117</strain>
    </source>
</reference>
<comment type="caution">
    <text evidence="6">The sequence shown here is derived from an EMBL/GenBank/DDBJ whole genome shotgun (WGS) entry which is preliminary data.</text>
</comment>
<feature type="transmembrane region" description="Helical" evidence="5">
    <location>
        <begin position="20"/>
        <end position="40"/>
    </location>
</feature>
<organism evidence="6 7">
    <name type="scientific">Autumnicola musiva</name>
    <dbReference type="NCBI Taxonomy" id="3075589"/>
    <lineage>
        <taxon>Bacteria</taxon>
        <taxon>Pseudomonadati</taxon>
        <taxon>Bacteroidota</taxon>
        <taxon>Flavobacteriia</taxon>
        <taxon>Flavobacteriales</taxon>
        <taxon>Flavobacteriaceae</taxon>
        <taxon>Autumnicola</taxon>
    </lineage>
</organism>
<feature type="transmembrane region" description="Helical" evidence="5">
    <location>
        <begin position="61"/>
        <end position="83"/>
    </location>
</feature>
<feature type="transmembrane region" description="Helical" evidence="5">
    <location>
        <begin position="103"/>
        <end position="129"/>
    </location>
</feature>
<dbReference type="InterPro" id="IPR019109">
    <property type="entry name" value="MamF_MmsF"/>
</dbReference>
<sequence>MNSQVLDQDKSLATLIHLSVFSKYLIPFGNFLFPLMLWLLKKQDPFVDSHGKNAVNFQISIFLYTILLGVLGIAILILFGVSLSFDTLYVYNDHIRMDNFQEFIPLIVISGIFGTLILSLIILEIYAVISASLKASEGEFYKYPLCISFISTEIQTGNVKTIDKNSRL</sequence>
<evidence type="ECO:0000256" key="4">
    <source>
        <dbReference type="ARBA" id="ARBA00023136"/>
    </source>
</evidence>
<keyword evidence="7" id="KW-1185">Reference proteome</keyword>
<evidence type="ECO:0000256" key="2">
    <source>
        <dbReference type="ARBA" id="ARBA00022692"/>
    </source>
</evidence>
<keyword evidence="2 5" id="KW-0812">Transmembrane</keyword>
<protein>
    <submittedName>
        <fullName evidence="6">DUF4870 domain-containing protein</fullName>
    </submittedName>
</protein>
<accession>A0ABU3D9Z5</accession>
<evidence type="ECO:0000313" key="7">
    <source>
        <dbReference type="Proteomes" id="UP001262582"/>
    </source>
</evidence>
<evidence type="ECO:0000256" key="5">
    <source>
        <dbReference type="SAM" id="Phobius"/>
    </source>
</evidence>
<comment type="subcellular location">
    <subcellularLocation>
        <location evidence="1">Membrane</location>
        <topology evidence="1">Multi-pass membrane protein</topology>
    </subcellularLocation>
</comment>
<evidence type="ECO:0000313" key="6">
    <source>
        <dbReference type="EMBL" id="MDT0678358.1"/>
    </source>
</evidence>
<proteinExistence type="predicted"/>
<gene>
    <name evidence="6" type="ORF">RM539_17385</name>
</gene>
<dbReference type="Proteomes" id="UP001262582">
    <property type="component" value="Unassembled WGS sequence"/>
</dbReference>
<keyword evidence="3 5" id="KW-1133">Transmembrane helix</keyword>
<name>A0ABU3D9Z5_9FLAO</name>
<dbReference type="EMBL" id="JAVRHK010000020">
    <property type="protein sequence ID" value="MDT0678358.1"/>
    <property type="molecule type" value="Genomic_DNA"/>
</dbReference>
<dbReference type="RefSeq" id="WP_311504693.1">
    <property type="nucleotide sequence ID" value="NZ_JAVRHK010000020.1"/>
</dbReference>
<keyword evidence="4 5" id="KW-0472">Membrane</keyword>
<evidence type="ECO:0000256" key="1">
    <source>
        <dbReference type="ARBA" id="ARBA00004141"/>
    </source>
</evidence>